<dbReference type="Pfam" id="PF07398">
    <property type="entry name" value="MDMPI_C"/>
    <property type="match status" value="1"/>
</dbReference>
<dbReference type="InterPro" id="IPR034660">
    <property type="entry name" value="DinB/YfiT-like"/>
</dbReference>
<evidence type="ECO:0000313" key="4">
    <source>
        <dbReference type="Proteomes" id="UP000198662"/>
    </source>
</evidence>
<organism evidence="3 4">
    <name type="scientific">Glycomyces sambucus</name>
    <dbReference type="NCBI Taxonomy" id="380244"/>
    <lineage>
        <taxon>Bacteria</taxon>
        <taxon>Bacillati</taxon>
        <taxon>Actinomycetota</taxon>
        <taxon>Actinomycetes</taxon>
        <taxon>Glycomycetales</taxon>
        <taxon>Glycomycetaceae</taxon>
        <taxon>Glycomyces</taxon>
    </lineage>
</organism>
<gene>
    <name evidence="3" type="ORF">SAMN05216298_1703</name>
</gene>
<dbReference type="PANTHER" id="PTHR40758:SF1">
    <property type="entry name" value="CONSERVED PROTEIN"/>
    <property type="match status" value="1"/>
</dbReference>
<evidence type="ECO:0000259" key="1">
    <source>
        <dbReference type="Pfam" id="PF07398"/>
    </source>
</evidence>
<evidence type="ECO:0000313" key="3">
    <source>
        <dbReference type="EMBL" id="SDK86014.1"/>
    </source>
</evidence>
<sequence>MEFPDLQTHLTADAARFREAALAAAPDAKVPSCPEWTATDLLDHVTEVYDHKIQSMRLFREPGEADAIERTGAAVERFDAALADLLAEFGDRGPESLSHTWYGPDQTVGFWIRRMAQETVVHRADAELAAGRTVGPIDPALALDGIDEMFTVMLAWGSRAYRDWVADDLLANLGLELGVRAGDTEWTVIVSVAGIDIADGITAGASGVVAGSPGEVLLWLWRRLPVDALAVEGDRAAAAALYDLADRFAQ</sequence>
<dbReference type="GO" id="GO:0046872">
    <property type="term" value="F:metal ion binding"/>
    <property type="evidence" value="ECO:0007669"/>
    <property type="project" value="InterPro"/>
</dbReference>
<dbReference type="STRING" id="380244.SAMN05216298_1703"/>
<dbReference type="GO" id="GO:0005886">
    <property type="term" value="C:plasma membrane"/>
    <property type="evidence" value="ECO:0007669"/>
    <property type="project" value="TreeGrafter"/>
</dbReference>
<evidence type="ECO:0000259" key="2">
    <source>
        <dbReference type="Pfam" id="PF11716"/>
    </source>
</evidence>
<feature type="domain" description="Mycothiol-dependent maleylpyruvate isomerase metal-binding" evidence="2">
    <location>
        <begin position="9"/>
        <end position="126"/>
    </location>
</feature>
<dbReference type="EMBL" id="FNGF01000002">
    <property type="protein sequence ID" value="SDK86014.1"/>
    <property type="molecule type" value="Genomic_DNA"/>
</dbReference>
<name>A0A1G9FC90_9ACTN</name>
<dbReference type="OrthoDB" id="3671213at2"/>
<dbReference type="InterPro" id="IPR024344">
    <property type="entry name" value="MDMPI_metal-binding"/>
</dbReference>
<accession>A0A1G9FC90</accession>
<reference evidence="4" key="1">
    <citation type="submission" date="2016-10" db="EMBL/GenBank/DDBJ databases">
        <authorList>
            <person name="Varghese N."/>
            <person name="Submissions S."/>
        </authorList>
    </citation>
    <scope>NUCLEOTIDE SEQUENCE [LARGE SCALE GENOMIC DNA]</scope>
    <source>
        <strain evidence="4">CGMCC 4.3147</strain>
    </source>
</reference>
<dbReference type="Proteomes" id="UP000198662">
    <property type="component" value="Unassembled WGS sequence"/>
</dbReference>
<dbReference type="SUPFAM" id="SSF109854">
    <property type="entry name" value="DinB/YfiT-like putative metalloenzymes"/>
    <property type="match status" value="1"/>
</dbReference>
<dbReference type="RefSeq" id="WP_091046054.1">
    <property type="nucleotide sequence ID" value="NZ_FNGF01000002.1"/>
</dbReference>
<dbReference type="AlphaFoldDB" id="A0A1G9FC90"/>
<dbReference type="Pfam" id="PF11716">
    <property type="entry name" value="MDMPI_N"/>
    <property type="match status" value="1"/>
</dbReference>
<dbReference type="InterPro" id="IPR010872">
    <property type="entry name" value="MDMPI_C-term_domain"/>
</dbReference>
<dbReference type="PANTHER" id="PTHR40758">
    <property type="entry name" value="CONSERVED PROTEIN"/>
    <property type="match status" value="1"/>
</dbReference>
<feature type="domain" description="MDMPI C-terminal" evidence="1">
    <location>
        <begin position="141"/>
        <end position="239"/>
    </location>
</feature>
<protein>
    <submittedName>
        <fullName evidence="3">TIGR03083 family protein</fullName>
    </submittedName>
</protein>
<proteinExistence type="predicted"/>
<keyword evidence="4" id="KW-1185">Reference proteome</keyword>